<keyword evidence="1" id="KW-1133">Transmembrane helix</keyword>
<gene>
    <name evidence="3" type="ORF">LX97_01273</name>
</gene>
<evidence type="ECO:0000313" key="4">
    <source>
        <dbReference type="Proteomes" id="UP000248584"/>
    </source>
</evidence>
<accession>A0ABX5Q374</accession>
<keyword evidence="1" id="KW-0472">Membrane</keyword>
<evidence type="ECO:0000313" key="3">
    <source>
        <dbReference type="EMBL" id="PZX44262.1"/>
    </source>
</evidence>
<keyword evidence="2" id="KW-0732">Signal</keyword>
<feature type="signal peptide" evidence="2">
    <location>
        <begin position="1"/>
        <end position="21"/>
    </location>
</feature>
<comment type="caution">
    <text evidence="3">The sequence shown here is derived from an EMBL/GenBank/DDBJ whole genome shotgun (WGS) entry which is preliminary data.</text>
</comment>
<name>A0ABX5Q374_9FLAO</name>
<organism evidence="3 4">
    <name type="scientific">Nonlabens dokdonensis</name>
    <dbReference type="NCBI Taxonomy" id="328515"/>
    <lineage>
        <taxon>Bacteria</taxon>
        <taxon>Pseudomonadati</taxon>
        <taxon>Bacteroidota</taxon>
        <taxon>Flavobacteriia</taxon>
        <taxon>Flavobacteriales</taxon>
        <taxon>Flavobacteriaceae</taxon>
        <taxon>Nonlabens</taxon>
    </lineage>
</organism>
<keyword evidence="4" id="KW-1185">Reference proteome</keyword>
<proteinExistence type="predicted"/>
<evidence type="ECO:0008006" key="5">
    <source>
        <dbReference type="Google" id="ProtNLM"/>
    </source>
</evidence>
<dbReference type="Proteomes" id="UP000248584">
    <property type="component" value="Unassembled WGS sequence"/>
</dbReference>
<evidence type="ECO:0000256" key="1">
    <source>
        <dbReference type="SAM" id="Phobius"/>
    </source>
</evidence>
<evidence type="ECO:0000256" key="2">
    <source>
        <dbReference type="SAM" id="SignalP"/>
    </source>
</evidence>
<protein>
    <recommendedName>
        <fullName evidence="5">Secreted protein</fullName>
    </recommendedName>
</protein>
<reference evidence="3 4" key="1">
    <citation type="submission" date="2018-06" db="EMBL/GenBank/DDBJ databases">
        <title>Genomic Encyclopedia of Archaeal and Bacterial Type Strains, Phase II (KMG-II): from individual species to whole genera.</title>
        <authorList>
            <person name="Goeker M."/>
        </authorList>
    </citation>
    <scope>NUCLEOTIDE SEQUENCE [LARGE SCALE GENOMIC DNA]</scope>
    <source>
        <strain evidence="3 4">DSM 17205</strain>
    </source>
</reference>
<sequence>MKKLKFTLLIGMLMLATTAFAQGGLDAIAFDDELSDTPLPGIAIAIIAAIGIGIVKLRAKK</sequence>
<dbReference type="EMBL" id="QKZR01000001">
    <property type="protein sequence ID" value="PZX44262.1"/>
    <property type="molecule type" value="Genomic_DNA"/>
</dbReference>
<dbReference type="RefSeq" id="WP_015362111.1">
    <property type="nucleotide sequence ID" value="NZ_QKZR01000001.1"/>
</dbReference>
<keyword evidence="1" id="KW-0812">Transmembrane</keyword>
<feature type="transmembrane region" description="Helical" evidence="1">
    <location>
        <begin position="37"/>
        <end position="55"/>
    </location>
</feature>
<feature type="chain" id="PRO_5045304223" description="Secreted protein" evidence="2">
    <location>
        <begin position="22"/>
        <end position="61"/>
    </location>
</feature>